<accession>A0AAV0EZ45</accession>
<keyword evidence="1" id="KW-0472">Membrane</keyword>
<dbReference type="AlphaFoldDB" id="A0AAV0EZ45"/>
<dbReference type="Proteomes" id="UP001152523">
    <property type="component" value="Unassembled WGS sequence"/>
</dbReference>
<evidence type="ECO:0000256" key="1">
    <source>
        <dbReference type="SAM" id="Phobius"/>
    </source>
</evidence>
<gene>
    <name evidence="2" type="ORF">CEPIT_LOCUS29164</name>
</gene>
<name>A0AAV0EZ45_9ASTE</name>
<evidence type="ECO:0000313" key="3">
    <source>
        <dbReference type="Proteomes" id="UP001152523"/>
    </source>
</evidence>
<reference evidence="2" key="1">
    <citation type="submission" date="2022-07" db="EMBL/GenBank/DDBJ databases">
        <authorList>
            <person name="Macas J."/>
            <person name="Novak P."/>
            <person name="Neumann P."/>
        </authorList>
    </citation>
    <scope>NUCLEOTIDE SEQUENCE</scope>
</reference>
<keyword evidence="1" id="KW-1133">Transmembrane helix</keyword>
<comment type="caution">
    <text evidence="2">The sequence shown here is derived from an EMBL/GenBank/DDBJ whole genome shotgun (WGS) entry which is preliminary data.</text>
</comment>
<evidence type="ECO:0000313" key="2">
    <source>
        <dbReference type="EMBL" id="CAH9128548.1"/>
    </source>
</evidence>
<keyword evidence="1" id="KW-0812">Transmembrane</keyword>
<proteinExistence type="predicted"/>
<organism evidence="2 3">
    <name type="scientific">Cuscuta epithymum</name>
    <dbReference type="NCBI Taxonomy" id="186058"/>
    <lineage>
        <taxon>Eukaryota</taxon>
        <taxon>Viridiplantae</taxon>
        <taxon>Streptophyta</taxon>
        <taxon>Embryophyta</taxon>
        <taxon>Tracheophyta</taxon>
        <taxon>Spermatophyta</taxon>
        <taxon>Magnoliopsida</taxon>
        <taxon>eudicotyledons</taxon>
        <taxon>Gunneridae</taxon>
        <taxon>Pentapetalae</taxon>
        <taxon>asterids</taxon>
        <taxon>lamiids</taxon>
        <taxon>Solanales</taxon>
        <taxon>Convolvulaceae</taxon>
        <taxon>Cuscuteae</taxon>
        <taxon>Cuscuta</taxon>
        <taxon>Cuscuta subgen. Cuscuta</taxon>
    </lineage>
</organism>
<protein>
    <submittedName>
        <fullName evidence="2">Uncharacterized protein</fullName>
    </submittedName>
</protein>
<keyword evidence="3" id="KW-1185">Reference proteome</keyword>
<feature type="transmembrane region" description="Helical" evidence="1">
    <location>
        <begin position="15"/>
        <end position="34"/>
    </location>
</feature>
<dbReference type="EMBL" id="CAMAPF010000950">
    <property type="protein sequence ID" value="CAH9128548.1"/>
    <property type="molecule type" value="Genomic_DNA"/>
</dbReference>
<sequence>MEYESKVLFGHMDKGWFHCAYVFLPKIIVFNLMAGIPNTYILSGGTSPGILEGHISGKERSSARRATCYDSRFPVSGKIGRRKRKCRRGCDAMSRTEAAAFAV</sequence>